<evidence type="ECO:0000256" key="1">
    <source>
        <dbReference type="SAM" id="Phobius"/>
    </source>
</evidence>
<dbReference type="Proteomes" id="UP000054498">
    <property type="component" value="Unassembled WGS sequence"/>
</dbReference>
<dbReference type="RefSeq" id="XP_013892110.1">
    <property type="nucleotide sequence ID" value="XM_014036656.1"/>
</dbReference>
<keyword evidence="1" id="KW-0812">Transmembrane</keyword>
<evidence type="ECO:0000313" key="2">
    <source>
        <dbReference type="EMBL" id="KIY93090.1"/>
    </source>
</evidence>
<keyword evidence="1" id="KW-1133">Transmembrane helix</keyword>
<keyword evidence="1" id="KW-0472">Membrane</keyword>
<keyword evidence="3" id="KW-1185">Reference proteome</keyword>
<gene>
    <name evidence="2" type="ORF">MNEG_14872</name>
</gene>
<feature type="transmembrane region" description="Helical" evidence="1">
    <location>
        <begin position="48"/>
        <end position="65"/>
    </location>
</feature>
<evidence type="ECO:0000313" key="3">
    <source>
        <dbReference type="Proteomes" id="UP000054498"/>
    </source>
</evidence>
<reference evidence="2 3" key="1">
    <citation type="journal article" date="2013" name="BMC Genomics">
        <title>Reconstruction of the lipid metabolism for the microalga Monoraphidium neglectum from its genome sequence reveals characteristics suitable for biofuel production.</title>
        <authorList>
            <person name="Bogen C."/>
            <person name="Al-Dilaimi A."/>
            <person name="Albersmeier A."/>
            <person name="Wichmann J."/>
            <person name="Grundmann M."/>
            <person name="Rupp O."/>
            <person name="Lauersen K.J."/>
            <person name="Blifernez-Klassen O."/>
            <person name="Kalinowski J."/>
            <person name="Goesmann A."/>
            <person name="Mussgnug J.H."/>
            <person name="Kruse O."/>
        </authorList>
    </citation>
    <scope>NUCLEOTIDE SEQUENCE [LARGE SCALE GENOMIC DNA]</scope>
    <source>
        <strain evidence="2 3">SAG 48.87</strain>
    </source>
</reference>
<dbReference type="GeneID" id="25732477"/>
<proteinExistence type="predicted"/>
<organism evidence="2 3">
    <name type="scientific">Monoraphidium neglectum</name>
    <dbReference type="NCBI Taxonomy" id="145388"/>
    <lineage>
        <taxon>Eukaryota</taxon>
        <taxon>Viridiplantae</taxon>
        <taxon>Chlorophyta</taxon>
        <taxon>core chlorophytes</taxon>
        <taxon>Chlorophyceae</taxon>
        <taxon>CS clade</taxon>
        <taxon>Sphaeropleales</taxon>
        <taxon>Selenastraceae</taxon>
        <taxon>Monoraphidium</taxon>
    </lineage>
</organism>
<dbReference type="EMBL" id="KK105055">
    <property type="protein sequence ID" value="KIY93090.1"/>
    <property type="molecule type" value="Genomic_DNA"/>
</dbReference>
<dbReference type="KEGG" id="mng:MNEG_14872"/>
<protein>
    <submittedName>
        <fullName evidence="2">Uncharacterized protein</fullName>
    </submittedName>
</protein>
<dbReference type="AlphaFoldDB" id="A0A0D2MCZ3"/>
<name>A0A0D2MCZ3_9CHLO</name>
<accession>A0A0D2MCZ3</accession>
<sequence length="142" mass="15201">MHGWRRAGDGIAFGPIFEASPNPRPASAWAAHAVLVAWRSRRATAIRLLAPFLFLLLALIINAALEANNASQMRVKDAAAPGVVEMGAVPSCHQDLFIGPAKECVDFVFTPTGDRDVDVSGRARDGRHLHDKDTADFAVGTS</sequence>